<dbReference type="GeneID" id="105645259"/>
<keyword evidence="3" id="KW-1185">Reference proteome</keyword>
<dbReference type="InterPro" id="IPR036561">
    <property type="entry name" value="MAM33_sf"/>
</dbReference>
<dbReference type="Gene3D" id="3.10.280.10">
    <property type="entry name" value="Mitochondrial glycoprotein"/>
    <property type="match status" value="1"/>
</dbReference>
<dbReference type="OrthoDB" id="278212at2759"/>
<dbReference type="Proteomes" id="UP000027138">
    <property type="component" value="Unassembled WGS sequence"/>
</dbReference>
<sequence length="202" mass="22820">MFRATQILLKCQKALGDLDLRKVLRSEIKHELSSPHVQGNRNGSLGDFVMDWDSSNSKDIVLRRKCESGEEVAVTVLLDPCYAREFLMKVFVKKAGLNSILQFDCEVYEKGASGSGFDIHNAYYLQTTTCPGPSAYRGPLFSDLDTQLQNALKEYLVAKGVSEELTNFILLHLQEKEKNQYVNWLQKVESLVVKGDSTDTKY</sequence>
<evidence type="ECO:0000313" key="3">
    <source>
        <dbReference type="Proteomes" id="UP000027138"/>
    </source>
</evidence>
<dbReference type="GO" id="GO:0005759">
    <property type="term" value="C:mitochondrial matrix"/>
    <property type="evidence" value="ECO:0007669"/>
    <property type="project" value="InterPro"/>
</dbReference>
<dbReference type="AlphaFoldDB" id="E6NU92"/>
<evidence type="ECO:0000313" key="2">
    <source>
        <dbReference type="EMBL" id="KDP26083.1"/>
    </source>
</evidence>
<dbReference type="PANTHER" id="PTHR10826">
    <property type="entry name" value="COMPLEMENT COMPONENT 1"/>
    <property type="match status" value="1"/>
</dbReference>
<reference evidence="2 3" key="2">
    <citation type="journal article" date="2014" name="PLoS ONE">
        <title>Global Analysis of Gene Expression Profiles in Physic Nut (Jatropha curcas L.) Seedlings Exposed to Salt Stress.</title>
        <authorList>
            <person name="Zhang L."/>
            <person name="Zhang C."/>
            <person name="Wu P."/>
            <person name="Chen Y."/>
            <person name="Li M."/>
            <person name="Jiang H."/>
            <person name="Wu G."/>
        </authorList>
    </citation>
    <scope>NUCLEOTIDE SEQUENCE [LARGE SCALE GENOMIC DNA]</scope>
    <source>
        <strain evidence="3">cv. GZQX0401</strain>
        <tissue evidence="2">Young leaves</tissue>
    </source>
</reference>
<dbReference type="PANTHER" id="PTHR10826:SF1">
    <property type="entry name" value="COMPLEMENT COMPONENT 1 Q SUBCOMPONENT-BINDING PROTEIN, MITOCHONDRIAL"/>
    <property type="match status" value="1"/>
</dbReference>
<gene>
    <name evidence="1" type="primary">JHL06B08.3</name>
    <name evidence="2" type="ORF">JCGZ_21116</name>
</gene>
<dbReference type="RefSeq" id="XP_012086208.1">
    <property type="nucleotide sequence ID" value="XM_012230818.3"/>
</dbReference>
<dbReference type="FunFam" id="3.10.280.10:FF:000006">
    <property type="entry name" value="Mitochondrial glycoprotein, expressed"/>
    <property type="match status" value="1"/>
</dbReference>
<organism evidence="1">
    <name type="scientific">Jatropha curcas</name>
    <name type="common">Barbados nut</name>
    <dbReference type="NCBI Taxonomy" id="180498"/>
    <lineage>
        <taxon>Eukaryota</taxon>
        <taxon>Viridiplantae</taxon>
        <taxon>Streptophyta</taxon>
        <taxon>Embryophyta</taxon>
        <taxon>Tracheophyta</taxon>
        <taxon>Spermatophyta</taxon>
        <taxon>Magnoliopsida</taxon>
        <taxon>eudicotyledons</taxon>
        <taxon>Gunneridae</taxon>
        <taxon>Pentapetalae</taxon>
        <taxon>rosids</taxon>
        <taxon>fabids</taxon>
        <taxon>Malpighiales</taxon>
        <taxon>Euphorbiaceae</taxon>
        <taxon>Crotonoideae</taxon>
        <taxon>Jatropheae</taxon>
        <taxon>Jatropha</taxon>
    </lineage>
</organism>
<reference evidence="1" key="1">
    <citation type="journal article" date="2011" name="DNA Res.">
        <title>Sequence analysis of the genome of an oil-bearing tree, Jatropha curcas L.</title>
        <authorList>
            <person name="Sato S."/>
            <person name="Hirakawa H."/>
            <person name="Isobe S."/>
            <person name="Fukai E."/>
            <person name="Watanabe A."/>
            <person name="Kato M."/>
            <person name="Kawashima K."/>
            <person name="Minami C."/>
            <person name="Muraki A."/>
            <person name="Nakazaki N."/>
            <person name="Takahashi C."/>
            <person name="Nakayama S."/>
            <person name="Kishida Y."/>
            <person name="Kohara M."/>
            <person name="Yamada M."/>
            <person name="Tsuruoka H."/>
            <person name="Sasamoto S."/>
            <person name="Tabata S."/>
            <person name="Aizu T."/>
            <person name="Toyoda A."/>
            <person name="Shin-I T."/>
            <person name="Minakuchi Y."/>
            <person name="Kohara Y."/>
            <person name="Fujiyama A."/>
            <person name="Tsuchimoto S."/>
            <person name="Kajiyama S."/>
            <person name="Makigano E."/>
            <person name="Ohmido N."/>
            <person name="Shibagaki N."/>
            <person name="Cartagena J.A."/>
            <person name="Wada N."/>
            <person name="Kohinata T."/>
            <person name="Atefeh A."/>
            <person name="Yuasa S."/>
            <person name="Matsunaga S."/>
            <person name="Fukui K."/>
        </authorList>
    </citation>
    <scope>NUCLEOTIDE SEQUENCE</scope>
    <source>
        <strain evidence="1">Palawan</strain>
    </source>
</reference>
<dbReference type="KEGG" id="jcu:105645259"/>
<dbReference type="EMBL" id="KK914930">
    <property type="protein sequence ID" value="KDP26083.1"/>
    <property type="molecule type" value="Genomic_DNA"/>
</dbReference>
<evidence type="ECO:0000313" key="1">
    <source>
        <dbReference type="EMBL" id="BAJ53202.1"/>
    </source>
</evidence>
<dbReference type="SUPFAM" id="SSF54529">
    <property type="entry name" value="Mitochondrial glycoprotein MAM33-like"/>
    <property type="match status" value="1"/>
</dbReference>
<name>E6NU92_JATCU</name>
<dbReference type="Pfam" id="PF02330">
    <property type="entry name" value="MAM33"/>
    <property type="match status" value="1"/>
</dbReference>
<proteinExistence type="predicted"/>
<accession>E6NU92</accession>
<dbReference type="InterPro" id="IPR003428">
    <property type="entry name" value="MAM33"/>
</dbReference>
<protein>
    <submittedName>
        <fullName evidence="1">JHL06B08.3 protein</fullName>
    </submittedName>
</protein>
<dbReference type="EMBL" id="AP011969">
    <property type="protein sequence ID" value="BAJ53202.1"/>
    <property type="molecule type" value="Genomic_DNA"/>
</dbReference>